<name>A0A1W1V6N8_DESTI</name>
<gene>
    <name evidence="2" type="ORF">SAMN00017405_0537</name>
</gene>
<sequence>MKRFPALIISTFLILGLLATVAFADSTNEPKIPSSQGPNQGCFQQILLNHLALGN</sequence>
<proteinExistence type="predicted"/>
<dbReference type="RefSeq" id="WP_159446282.1">
    <property type="nucleotide sequence ID" value="NZ_FWWT01000016.1"/>
</dbReference>
<organism evidence="2 3">
    <name type="scientific">Desulfonispora thiosulfatigenes DSM 11270</name>
    <dbReference type="NCBI Taxonomy" id="656914"/>
    <lineage>
        <taxon>Bacteria</taxon>
        <taxon>Bacillati</taxon>
        <taxon>Bacillota</taxon>
        <taxon>Clostridia</taxon>
        <taxon>Eubacteriales</taxon>
        <taxon>Peptococcaceae</taxon>
        <taxon>Desulfonispora</taxon>
    </lineage>
</organism>
<dbReference type="Proteomes" id="UP000192731">
    <property type="component" value="Unassembled WGS sequence"/>
</dbReference>
<dbReference type="STRING" id="656914.SAMN00017405_0537"/>
<dbReference type="AlphaFoldDB" id="A0A1W1V6N8"/>
<evidence type="ECO:0000256" key="1">
    <source>
        <dbReference type="SAM" id="SignalP"/>
    </source>
</evidence>
<accession>A0A1W1V6N8</accession>
<keyword evidence="1" id="KW-0732">Signal</keyword>
<evidence type="ECO:0000313" key="3">
    <source>
        <dbReference type="Proteomes" id="UP000192731"/>
    </source>
</evidence>
<protein>
    <submittedName>
        <fullName evidence="2">Uncharacterized protein</fullName>
    </submittedName>
</protein>
<reference evidence="2 3" key="1">
    <citation type="submission" date="2017-04" db="EMBL/GenBank/DDBJ databases">
        <authorList>
            <person name="Afonso C.L."/>
            <person name="Miller P.J."/>
            <person name="Scott M.A."/>
            <person name="Spackman E."/>
            <person name="Goraichik I."/>
            <person name="Dimitrov K.M."/>
            <person name="Suarez D.L."/>
            <person name="Swayne D.E."/>
        </authorList>
    </citation>
    <scope>NUCLEOTIDE SEQUENCE [LARGE SCALE GENOMIC DNA]</scope>
    <source>
        <strain evidence="2 3">DSM 11270</strain>
    </source>
</reference>
<feature type="signal peptide" evidence="1">
    <location>
        <begin position="1"/>
        <end position="24"/>
    </location>
</feature>
<dbReference type="EMBL" id="FWWT01000016">
    <property type="protein sequence ID" value="SMB88830.1"/>
    <property type="molecule type" value="Genomic_DNA"/>
</dbReference>
<keyword evidence="3" id="KW-1185">Reference proteome</keyword>
<evidence type="ECO:0000313" key="2">
    <source>
        <dbReference type="EMBL" id="SMB88830.1"/>
    </source>
</evidence>
<feature type="chain" id="PRO_5012935647" evidence="1">
    <location>
        <begin position="25"/>
        <end position="55"/>
    </location>
</feature>